<accession>A0A2T0AQE2</accession>
<gene>
    <name evidence="2" type="ORF">MOHU_16450</name>
</gene>
<sequence length="174" mass="20040">MKNCLKKGLPIFLVIILIMMLFSNLAFAAYKTSEDQKTTIIINSDKVPYTVTITNGAREEWTQYDRFDNRIYYHISDGFVVAGLSFPFDIYADTSTYIKSNGVTMGTIAMYEWEPRDVLKPRWDYLYYGGEVYKDFFLPIEGSVIDASVFYGFQAFDDAGLLGGCQDYNNFNLW</sequence>
<feature type="chain" id="PRO_5015698413" evidence="1">
    <location>
        <begin position="29"/>
        <end position="174"/>
    </location>
</feature>
<reference evidence="2 3" key="1">
    <citation type="submission" date="2018-03" db="EMBL/GenBank/DDBJ databases">
        <title>Genome sequence of Moorella humiferrea DSM 23265.</title>
        <authorList>
            <person name="Poehlein A."/>
            <person name="Daniel R."/>
        </authorList>
    </citation>
    <scope>NUCLEOTIDE SEQUENCE [LARGE SCALE GENOMIC DNA]</scope>
    <source>
        <strain evidence="2 3">DSM 23265</strain>
    </source>
</reference>
<proteinExistence type="predicted"/>
<dbReference type="EMBL" id="PVXM01000041">
    <property type="protein sequence ID" value="PRR71333.1"/>
    <property type="molecule type" value="Genomic_DNA"/>
</dbReference>
<organism evidence="2 3">
    <name type="scientific">Neomoorella humiferrea</name>
    <dbReference type="NCBI Taxonomy" id="676965"/>
    <lineage>
        <taxon>Bacteria</taxon>
        <taxon>Bacillati</taxon>
        <taxon>Bacillota</taxon>
        <taxon>Clostridia</taxon>
        <taxon>Neomoorellales</taxon>
        <taxon>Neomoorellaceae</taxon>
        <taxon>Neomoorella</taxon>
    </lineage>
</organism>
<comment type="caution">
    <text evidence="2">The sequence shown here is derived from an EMBL/GenBank/DDBJ whole genome shotgun (WGS) entry which is preliminary data.</text>
</comment>
<dbReference type="Proteomes" id="UP000238415">
    <property type="component" value="Unassembled WGS sequence"/>
</dbReference>
<name>A0A2T0AQE2_9FIRM</name>
<feature type="signal peptide" evidence="1">
    <location>
        <begin position="1"/>
        <end position="28"/>
    </location>
</feature>
<evidence type="ECO:0000313" key="3">
    <source>
        <dbReference type="Proteomes" id="UP000238415"/>
    </source>
</evidence>
<protein>
    <submittedName>
        <fullName evidence="2">Uncharacterized protein</fullName>
    </submittedName>
</protein>
<dbReference type="AlphaFoldDB" id="A0A2T0AQE2"/>
<evidence type="ECO:0000256" key="1">
    <source>
        <dbReference type="SAM" id="SignalP"/>
    </source>
</evidence>
<keyword evidence="3" id="KW-1185">Reference proteome</keyword>
<keyword evidence="1" id="KW-0732">Signal</keyword>
<evidence type="ECO:0000313" key="2">
    <source>
        <dbReference type="EMBL" id="PRR71333.1"/>
    </source>
</evidence>